<dbReference type="InterPro" id="IPR019904">
    <property type="entry name" value="Peroxiredoxin_OsmC"/>
</dbReference>
<dbReference type="PATRIC" id="fig|442562.3.peg.833"/>
<dbReference type="STRING" id="442562.Rumeso_00839"/>
<dbReference type="InterPro" id="IPR052707">
    <property type="entry name" value="OsmC_Ohr_Peroxiredoxin"/>
</dbReference>
<dbReference type="SUPFAM" id="SSF82784">
    <property type="entry name" value="OsmC-like"/>
    <property type="match status" value="1"/>
</dbReference>
<keyword evidence="2" id="KW-1185">Reference proteome</keyword>
<evidence type="ECO:0000313" key="1">
    <source>
        <dbReference type="EMBL" id="EYD77673.1"/>
    </source>
</evidence>
<dbReference type="NCBIfam" id="TIGR03562">
    <property type="entry name" value="osmo_induc_OsmC"/>
    <property type="match status" value="1"/>
</dbReference>
<dbReference type="PANTHER" id="PTHR42830">
    <property type="entry name" value="OSMOTICALLY INDUCIBLE FAMILY PROTEIN"/>
    <property type="match status" value="1"/>
</dbReference>
<evidence type="ECO:0000313" key="2">
    <source>
        <dbReference type="Proteomes" id="UP000019666"/>
    </source>
</evidence>
<proteinExistence type="predicted"/>
<dbReference type="GO" id="GO:0004601">
    <property type="term" value="F:peroxidase activity"/>
    <property type="evidence" value="ECO:0007669"/>
    <property type="project" value="InterPro"/>
</dbReference>
<dbReference type="GO" id="GO:0006979">
    <property type="term" value="P:response to oxidative stress"/>
    <property type="evidence" value="ECO:0007669"/>
    <property type="project" value="InterPro"/>
</dbReference>
<dbReference type="InterPro" id="IPR036102">
    <property type="entry name" value="OsmC/Ohrsf"/>
</dbReference>
<dbReference type="InterPro" id="IPR015946">
    <property type="entry name" value="KH_dom-like_a/b"/>
</dbReference>
<organism evidence="1 2">
    <name type="scientific">Rubellimicrobium mesophilum DSM 19309</name>
    <dbReference type="NCBI Taxonomy" id="442562"/>
    <lineage>
        <taxon>Bacteria</taxon>
        <taxon>Pseudomonadati</taxon>
        <taxon>Pseudomonadota</taxon>
        <taxon>Alphaproteobacteria</taxon>
        <taxon>Rhodobacterales</taxon>
        <taxon>Roseobacteraceae</taxon>
        <taxon>Rubellimicrobium</taxon>
    </lineage>
</organism>
<accession>A0A017HU51</accession>
<sequence>MIQKYGNASWQGGLRDGTGQVSTETGVLSKQDYSFAKRFGDVKGTNPEELIGAAHAACFAMALSGDLEKAGLKADNIDARSTVNLDMSSGAPTVNRIHVDVSATVPGASEEQFRQIAEGTKQNCPISRLLAGSAQIDMTAKLA</sequence>
<protein>
    <submittedName>
        <fullName evidence="1">Osmotically inducible protein C</fullName>
    </submittedName>
</protein>
<dbReference type="RefSeq" id="WP_037281735.1">
    <property type="nucleotide sequence ID" value="NZ_KK088593.1"/>
</dbReference>
<comment type="caution">
    <text evidence="1">The sequence shown here is derived from an EMBL/GenBank/DDBJ whole genome shotgun (WGS) entry which is preliminary data.</text>
</comment>
<dbReference type="HOGENOM" id="CLU_106355_1_0_5"/>
<name>A0A017HU51_9RHOB</name>
<dbReference type="Gene3D" id="3.30.300.20">
    <property type="match status" value="1"/>
</dbReference>
<reference evidence="1 2" key="1">
    <citation type="submission" date="2013-02" db="EMBL/GenBank/DDBJ databases">
        <authorList>
            <person name="Fiebig A."/>
            <person name="Goeker M."/>
            <person name="Klenk H.-P.P."/>
        </authorList>
    </citation>
    <scope>NUCLEOTIDE SEQUENCE [LARGE SCALE GENOMIC DNA]</scope>
    <source>
        <strain evidence="1 2">DSM 19309</strain>
    </source>
</reference>
<dbReference type="PANTHER" id="PTHR42830:SF1">
    <property type="entry name" value="OSMOTICALLY INDUCIBLE FAMILY PROTEIN"/>
    <property type="match status" value="1"/>
</dbReference>
<gene>
    <name evidence="1" type="ORF">Rumeso_00839</name>
</gene>
<dbReference type="Proteomes" id="UP000019666">
    <property type="component" value="Unassembled WGS sequence"/>
</dbReference>
<dbReference type="EMBL" id="AOSK01000024">
    <property type="protein sequence ID" value="EYD77673.1"/>
    <property type="molecule type" value="Genomic_DNA"/>
</dbReference>
<dbReference type="AlphaFoldDB" id="A0A017HU51"/>
<dbReference type="Pfam" id="PF02566">
    <property type="entry name" value="OsmC"/>
    <property type="match status" value="1"/>
</dbReference>
<dbReference type="InterPro" id="IPR003718">
    <property type="entry name" value="OsmC/Ohr_fam"/>
</dbReference>
<dbReference type="OrthoDB" id="9807532at2"/>